<name>H8Z7X1_9GAMM</name>
<protein>
    <submittedName>
        <fullName evidence="8">CRISPR-associated helicase Cas3, subtype I-F/YPEST</fullName>
    </submittedName>
</protein>
<dbReference type="Proteomes" id="UP000002964">
    <property type="component" value="Unassembled WGS sequence"/>
</dbReference>
<evidence type="ECO:0000256" key="5">
    <source>
        <dbReference type="ARBA" id="ARBA00023118"/>
    </source>
</evidence>
<keyword evidence="4" id="KW-0067">ATP-binding</keyword>
<keyword evidence="1" id="KW-0547">Nucleotide-binding</keyword>
<dbReference type="Gene3D" id="3.40.50.300">
    <property type="entry name" value="P-loop containing nucleotide triphosphate hydrolases"/>
    <property type="match status" value="1"/>
</dbReference>
<feature type="domain" description="HD Cas3-type" evidence="7">
    <location>
        <begin position="99"/>
        <end position="301"/>
    </location>
</feature>
<organism evidence="8 9">
    <name type="scientific">Thiorhodovibrio frisius</name>
    <dbReference type="NCBI Taxonomy" id="631362"/>
    <lineage>
        <taxon>Bacteria</taxon>
        <taxon>Pseudomonadati</taxon>
        <taxon>Pseudomonadota</taxon>
        <taxon>Gammaproteobacteria</taxon>
        <taxon>Chromatiales</taxon>
        <taxon>Chromatiaceae</taxon>
        <taxon>Thiorhodovibrio</taxon>
    </lineage>
</organism>
<dbReference type="eggNOG" id="COG1203">
    <property type="taxonomic scope" value="Bacteria"/>
</dbReference>
<dbReference type="InterPro" id="IPR027417">
    <property type="entry name" value="P-loop_NTPase"/>
</dbReference>
<evidence type="ECO:0000256" key="3">
    <source>
        <dbReference type="ARBA" id="ARBA00022806"/>
    </source>
</evidence>
<evidence type="ECO:0000256" key="4">
    <source>
        <dbReference type="ARBA" id="ARBA00022840"/>
    </source>
</evidence>
<evidence type="ECO:0000256" key="2">
    <source>
        <dbReference type="ARBA" id="ARBA00022801"/>
    </source>
</evidence>
<reference evidence="8 9" key="2">
    <citation type="submission" date="2011-11" db="EMBL/GenBank/DDBJ databases">
        <authorList>
            <consortium name="US DOE Joint Genome Institute"/>
            <person name="Lucas S."/>
            <person name="Han J."/>
            <person name="Lapidus A."/>
            <person name="Cheng J.-F."/>
            <person name="Goodwin L."/>
            <person name="Pitluck S."/>
            <person name="Peters L."/>
            <person name="Ovchinnikova G."/>
            <person name="Zhang X."/>
            <person name="Detter J.C."/>
            <person name="Han C."/>
            <person name="Tapia R."/>
            <person name="Land M."/>
            <person name="Hauser L."/>
            <person name="Kyrpides N."/>
            <person name="Ivanova N."/>
            <person name="Pagani I."/>
            <person name="Vogl K."/>
            <person name="Liu Z."/>
            <person name="Overmann J."/>
            <person name="Frigaard N.-U."/>
            <person name="Bryant D."/>
            <person name="Woyke T."/>
        </authorList>
    </citation>
    <scope>NUCLEOTIDE SEQUENCE [LARGE SCALE GENOMIC DNA]</scope>
    <source>
        <strain evidence="8 9">970</strain>
    </source>
</reference>
<dbReference type="RefSeq" id="WP_009151386.1">
    <property type="nucleotide sequence ID" value="NZ_CP121471.1"/>
</dbReference>
<dbReference type="OrthoDB" id="220028at2"/>
<accession>H8Z7X1</accession>
<proteinExistence type="predicted"/>
<dbReference type="Pfam" id="PF21384">
    <property type="entry name" value="Cas3_I-F_Cas2"/>
    <property type="match status" value="1"/>
</dbReference>
<evidence type="ECO:0000313" key="9">
    <source>
        <dbReference type="Proteomes" id="UP000002964"/>
    </source>
</evidence>
<dbReference type="InterPro" id="IPR054712">
    <property type="entry name" value="Cas3-like_dom"/>
</dbReference>
<feature type="region of interest" description="Disordered" evidence="6">
    <location>
        <begin position="218"/>
        <end position="242"/>
    </location>
</feature>
<dbReference type="InterPro" id="IPR006483">
    <property type="entry name" value="CRISPR-assoc_Cas3_HD"/>
</dbReference>
<keyword evidence="2" id="KW-0378">Hydrolase</keyword>
<evidence type="ECO:0000256" key="1">
    <source>
        <dbReference type="ARBA" id="ARBA00022741"/>
    </source>
</evidence>
<evidence type="ECO:0000256" key="6">
    <source>
        <dbReference type="SAM" id="MobiDB-lite"/>
    </source>
</evidence>
<dbReference type="GO" id="GO:0051607">
    <property type="term" value="P:defense response to virus"/>
    <property type="evidence" value="ECO:0007669"/>
    <property type="project" value="UniProtKB-KW"/>
</dbReference>
<dbReference type="InterPro" id="IPR013395">
    <property type="entry name" value="CRISPR-assoc_Cas3_yers"/>
</dbReference>
<dbReference type="PROSITE" id="PS51643">
    <property type="entry name" value="HD_CAS3"/>
    <property type="match status" value="1"/>
</dbReference>
<dbReference type="InterPro" id="IPR048823">
    <property type="entry name" value="Cas3_I-F_Cas2"/>
</dbReference>
<dbReference type="STRING" id="631362.Thi970DRAFT_04665"/>
<evidence type="ECO:0000313" key="8">
    <source>
        <dbReference type="EMBL" id="EIC20983.1"/>
    </source>
</evidence>
<dbReference type="GO" id="GO:0004386">
    <property type="term" value="F:helicase activity"/>
    <property type="evidence" value="ECO:0007669"/>
    <property type="project" value="UniProtKB-KW"/>
</dbReference>
<dbReference type="Pfam" id="PF22590">
    <property type="entry name" value="Cas3-like_C_2"/>
    <property type="match status" value="1"/>
</dbReference>
<sequence>MYITLISACHQRALKRTRAIIDSYAIRVGERTWMTPITDEGMQEMRGLLRRVATRQTAVACYRNQGARQMVLLWIVGSRRQFGQTGHYPAGTRTMRRAPPPPWVQAACILARSAGLGHDVGKTYQYFCQKLAYSVAGKAPPSGPDPARHEWLSMRLLQEMRAGRSFKEAWNDELLDFPPRTGFGRRAVRTKSLKDGLASAQDALDYLIVTHHKLLGPERKKGNDASSAYPDASAHVRRDRMGPDSVVRCSTEHTEFAQQITKDIDKNLARILAMPDIEKSELFWRALVWPVRVALILADHEVSSCERKGHCPHDPYVIEPPIFANTMKGEAGARVYNQTLGWHLDNVGRTAANRLYQMSRLRLPSLSTEAIDRLVAPTPSKGANARFAWQNRAAHAAQKLADKHPDRPLLILNIAATGSGKTRMNARLACTINRRPRFAVALNLRTLTLQTGDALREMGVGSDELSAVIGDRPTAALHEWSRTALDEAGDGAEEAIEVSHVAVGGEVELPGWMSHLLKPRQAWKKIIGTPVLVSTIDFLVNAGEPGRQGNHVSAFLRLLDSDLILDEIDSYEPKALVAVLRVIQTAALLGRHVICSSATLAEPVADAVRKAFASGARMHASLTGQSGISEALIIDDRAAPHPVPLDDGFQPAFREYTNQMLTKGGARVCRMPYLQGIAHQSEPSWREAVLDATERLHKDHGWAFRKTQKRVSFGLVRVANIRTAIPLARFLSKRLPHAQICCYHSQDWRLQRFHKERRLDFLLSRKKDHAHRIENDPEIQAIIDRSTNTDIPFVVVATPVEEIGRDHDFDWAALEPSGTHSLVQAAGRVNRHRLESITRPNIAILQYNARWARDEKPTFSRPGLESEHVRYSTNDLEKLLDWSRLNGRELDARLRFDRAHIFTREDERILSELLAEPVKTLCCEDQHKSAWMTAGFYQEYALRTNEPVEHWRLNLDDDGNERFLRFNPQDHKSRDAKHDDSLWRRAKIERVISRVTNDWLALPVTDLLEQYAAAEIAAEHALTCEIHVHTDTNRPLYWDRSFGLLAESR</sequence>
<keyword evidence="3" id="KW-0347">Helicase</keyword>
<gene>
    <name evidence="8" type="ORF">Thi970DRAFT_04665</name>
</gene>
<evidence type="ECO:0000259" key="7">
    <source>
        <dbReference type="PROSITE" id="PS51643"/>
    </source>
</evidence>
<dbReference type="SUPFAM" id="SSF52540">
    <property type="entry name" value="P-loop containing nucleoside triphosphate hydrolases"/>
    <property type="match status" value="1"/>
</dbReference>
<keyword evidence="5" id="KW-0051">Antiviral defense</keyword>
<dbReference type="AlphaFoldDB" id="H8Z7X1"/>
<dbReference type="EMBL" id="JH603170">
    <property type="protein sequence ID" value="EIC20983.1"/>
    <property type="molecule type" value="Genomic_DNA"/>
</dbReference>
<keyword evidence="9" id="KW-1185">Reference proteome</keyword>
<dbReference type="GO" id="GO:0016787">
    <property type="term" value="F:hydrolase activity"/>
    <property type="evidence" value="ECO:0007669"/>
    <property type="project" value="UniProtKB-KW"/>
</dbReference>
<dbReference type="HOGENOM" id="CLU_009385_0_0_6"/>
<dbReference type="GO" id="GO:0005524">
    <property type="term" value="F:ATP binding"/>
    <property type="evidence" value="ECO:0007669"/>
    <property type="project" value="UniProtKB-KW"/>
</dbReference>
<reference evidence="9" key="1">
    <citation type="submission" date="2011-06" db="EMBL/GenBank/DDBJ databases">
        <authorList>
            <consortium name="US DOE Joint Genome Institute (JGI-PGF)"/>
            <person name="Lucas S."/>
            <person name="Han J."/>
            <person name="Lapidus A."/>
            <person name="Cheng J.-F."/>
            <person name="Goodwin L."/>
            <person name="Pitluck S."/>
            <person name="Peters L."/>
            <person name="Land M.L."/>
            <person name="Hauser L."/>
            <person name="Vogl K."/>
            <person name="Liu Z."/>
            <person name="Overmann J."/>
            <person name="Frigaard N.-U."/>
            <person name="Bryant D.A."/>
            <person name="Woyke T.J."/>
        </authorList>
    </citation>
    <scope>NUCLEOTIDE SEQUENCE [LARGE SCALE GENOMIC DNA]</scope>
    <source>
        <strain evidence="9">970</strain>
    </source>
</reference>
<dbReference type="NCBIfam" id="TIGR02562">
    <property type="entry name" value="cas3_yersinia"/>
    <property type="match status" value="1"/>
</dbReference>